<evidence type="ECO:0000313" key="3">
    <source>
        <dbReference type="Proteomes" id="UP000095281"/>
    </source>
</evidence>
<comment type="subcellular location">
    <subcellularLocation>
        <location evidence="1">Mitochondrion</location>
    </subcellularLocation>
</comment>
<dbReference type="WBParaSite" id="MhA1_Contig896.frz3.gene1">
    <property type="protein sequence ID" value="MhA1_Contig896.frz3.gene1"/>
    <property type="gene ID" value="MhA1_Contig896.frz3.gene1"/>
</dbReference>
<name>A0A1I8C0N7_MELHA</name>
<accession>A0A1I8C0N7</accession>
<proteinExistence type="predicted"/>
<reference evidence="4" key="1">
    <citation type="submission" date="2016-11" db="UniProtKB">
        <authorList>
            <consortium name="WormBaseParasite"/>
        </authorList>
    </citation>
    <scope>IDENTIFICATION</scope>
</reference>
<feature type="coiled-coil region" evidence="2">
    <location>
        <begin position="360"/>
        <end position="398"/>
    </location>
</feature>
<keyword evidence="2" id="KW-0175">Coiled coil</keyword>
<keyword evidence="3" id="KW-1185">Reference proteome</keyword>
<evidence type="ECO:0000313" key="4">
    <source>
        <dbReference type="WBParaSite" id="MhA1_Contig896.frz3.gene1"/>
    </source>
</evidence>
<evidence type="ECO:0000256" key="2">
    <source>
        <dbReference type="SAM" id="Coils"/>
    </source>
</evidence>
<dbReference type="PANTHER" id="PTHR21393">
    <property type="entry name" value="MITOCHONDRIAL 28S RIBOSOMAL PROTEIN S27"/>
    <property type="match status" value="1"/>
</dbReference>
<dbReference type="InterPro" id="IPR034913">
    <property type="entry name" value="mS27/PTCD2"/>
</dbReference>
<dbReference type="PANTHER" id="PTHR21393:SF0">
    <property type="entry name" value="SMALL RIBOSOMAL SUBUNIT PROTEIN MS27"/>
    <property type="match status" value="1"/>
</dbReference>
<protein>
    <submittedName>
        <fullName evidence="4">Uncharacterized protein</fullName>
    </submittedName>
</protein>
<sequence>MLARRRFSIDYFSVCTQTHIRTFVSKRIIFTQIQRKNWFSNKNLFINNNGLFIIPQLRNFSSAVQALAESFPSSSLFCNENFSLKKEWNERFKQIEKLKIGYDASEWIMLVQKKYSGGGKASAVDLDIASVMSQHNDQINDLIELCYKLRHTNNATDLFPSTEYAIFRLILENGDFDNFMKILNDPINYGLFPNEHCCCLYLNYFLNINDLQSAARLAVYVMHQEMFSQPLLNYLSVQSLLQFIEQNPDGFPEFEQRVFPRRANTIEEEIDFNEENVRIFRFPWLKTPHSDGHFDLQKTNELIGRSLELLSWNLNENNKNILNSSIHFLGILLSGKYQKGLNKIEEIQNLVSSNDLPILLKTLQISIPFLKNKLENTKNENNNENERTEENILLENEQKGEELIVCLKIF</sequence>
<dbReference type="AlphaFoldDB" id="A0A1I8C0N7"/>
<dbReference type="Proteomes" id="UP000095281">
    <property type="component" value="Unplaced"/>
</dbReference>
<evidence type="ECO:0000256" key="1">
    <source>
        <dbReference type="ARBA" id="ARBA00004173"/>
    </source>
</evidence>
<dbReference type="Pfam" id="PF10037">
    <property type="entry name" value="MRP-S27"/>
    <property type="match status" value="1"/>
</dbReference>
<dbReference type="InterPro" id="IPR019266">
    <property type="entry name" value="Ribosomal_mS27"/>
</dbReference>
<dbReference type="GO" id="GO:0005739">
    <property type="term" value="C:mitochondrion"/>
    <property type="evidence" value="ECO:0007669"/>
    <property type="project" value="UniProtKB-SubCell"/>
</dbReference>
<organism evidence="3 4">
    <name type="scientific">Meloidogyne hapla</name>
    <name type="common">Root-knot nematode worm</name>
    <dbReference type="NCBI Taxonomy" id="6305"/>
    <lineage>
        <taxon>Eukaryota</taxon>
        <taxon>Metazoa</taxon>
        <taxon>Ecdysozoa</taxon>
        <taxon>Nematoda</taxon>
        <taxon>Chromadorea</taxon>
        <taxon>Rhabditida</taxon>
        <taxon>Tylenchina</taxon>
        <taxon>Tylenchomorpha</taxon>
        <taxon>Tylenchoidea</taxon>
        <taxon>Meloidogynidae</taxon>
        <taxon>Meloidogyninae</taxon>
        <taxon>Meloidogyne</taxon>
    </lineage>
</organism>